<dbReference type="EMBL" id="CAJJDP010000074">
    <property type="protein sequence ID" value="CAD8180617.1"/>
    <property type="molecule type" value="Genomic_DNA"/>
</dbReference>
<dbReference type="Proteomes" id="UP000683925">
    <property type="component" value="Unassembled WGS sequence"/>
</dbReference>
<organism evidence="3 4">
    <name type="scientific">Paramecium octaurelia</name>
    <dbReference type="NCBI Taxonomy" id="43137"/>
    <lineage>
        <taxon>Eukaryota</taxon>
        <taxon>Sar</taxon>
        <taxon>Alveolata</taxon>
        <taxon>Ciliophora</taxon>
        <taxon>Intramacronucleata</taxon>
        <taxon>Oligohymenophorea</taxon>
        <taxon>Peniculida</taxon>
        <taxon>Parameciidae</taxon>
        <taxon>Paramecium</taxon>
    </lineage>
</organism>
<proteinExistence type="predicted"/>
<feature type="coiled-coil region" evidence="1">
    <location>
        <begin position="400"/>
        <end position="455"/>
    </location>
</feature>
<feature type="region of interest" description="Disordered" evidence="2">
    <location>
        <begin position="254"/>
        <end position="278"/>
    </location>
</feature>
<gene>
    <name evidence="3" type="ORF">POCTA_138.1.T0750122</name>
</gene>
<evidence type="ECO:0000313" key="4">
    <source>
        <dbReference type="Proteomes" id="UP000683925"/>
    </source>
</evidence>
<reference evidence="3" key="1">
    <citation type="submission" date="2021-01" db="EMBL/GenBank/DDBJ databases">
        <authorList>
            <consortium name="Genoscope - CEA"/>
            <person name="William W."/>
        </authorList>
    </citation>
    <scope>NUCLEOTIDE SEQUENCE</scope>
</reference>
<feature type="compositionally biased region" description="Low complexity" evidence="2">
    <location>
        <begin position="24"/>
        <end position="41"/>
    </location>
</feature>
<sequence length="496" mass="59136">MKQLLKPSINFDFNDAIFENIPPQAQKPSAQQKNTYLNQQQGKDDDKKNQKNIVRPWSSQRQMTDQGQREQNQQLIGLNSKQYTQKQLLPQNTSAKSVKFDKNQGFATAAPSIQSNCYFPQQQQTILKKSGNHSQQQITKQQMDIQNNNNIQQQNQELIKNAGIFDWDEADLDNQFFINNKKYESIEKQNLERFLSRQQKSDVIQTSIKQNQTILRQQQKEIQQKLDNIEQLRMNEILQNNLVISQSFLNKIEQQDDPKKEVQIQQKPIKNNEKDMNYDEEYEQENFEMDEDNKAEDKQNDIPKVQKQLQENQQKKSEIKLDRVQENSKKVKSNESLLKASKTKKQVVYKAKNAKERKQELINMRTDLEKYLLQNNQPITKMFQDLQDTKEKEKIMIEVNTKRQEELSQAKLTLKQLQEKFSRQQQIIEDLNNKEQHANQIIQKLTENKQKYSKQWELQVEKYMACKVIARFLKGRKDRKLFKEFRRQSFINRLKQ</sequence>
<evidence type="ECO:0000256" key="2">
    <source>
        <dbReference type="SAM" id="MobiDB-lite"/>
    </source>
</evidence>
<dbReference type="AlphaFoldDB" id="A0A8S1VVD5"/>
<comment type="caution">
    <text evidence="3">The sequence shown here is derived from an EMBL/GenBank/DDBJ whole genome shotgun (WGS) entry which is preliminary data.</text>
</comment>
<evidence type="ECO:0000256" key="1">
    <source>
        <dbReference type="SAM" id="Coils"/>
    </source>
</evidence>
<feature type="region of interest" description="Disordered" evidence="2">
    <location>
        <begin position="24"/>
        <end position="50"/>
    </location>
</feature>
<feature type="coiled-coil region" evidence="1">
    <location>
        <begin position="295"/>
        <end position="327"/>
    </location>
</feature>
<evidence type="ECO:0000313" key="3">
    <source>
        <dbReference type="EMBL" id="CAD8180617.1"/>
    </source>
</evidence>
<name>A0A8S1VVD5_PAROT</name>
<keyword evidence="1" id="KW-0175">Coiled coil</keyword>
<protein>
    <submittedName>
        <fullName evidence="3">Uncharacterized protein</fullName>
    </submittedName>
</protein>
<accession>A0A8S1VVD5</accession>
<dbReference type="OrthoDB" id="306838at2759"/>
<dbReference type="OMA" id="PSINFDF"/>
<keyword evidence="4" id="KW-1185">Reference proteome</keyword>